<organism evidence="1 2">
    <name type="scientific">Campylobacter majalis</name>
    <dbReference type="NCBI Taxonomy" id="2790656"/>
    <lineage>
        <taxon>Bacteria</taxon>
        <taxon>Pseudomonadati</taxon>
        <taxon>Campylobacterota</taxon>
        <taxon>Epsilonproteobacteria</taxon>
        <taxon>Campylobacterales</taxon>
        <taxon>Campylobacteraceae</taxon>
        <taxon>Campylobacter</taxon>
    </lineage>
</organism>
<accession>A0ABN7K9M3</accession>
<protein>
    <submittedName>
        <fullName evidence="1">Uncharacterized protein</fullName>
    </submittedName>
</protein>
<reference evidence="1 2" key="1">
    <citation type="submission" date="2020-11" db="EMBL/GenBank/DDBJ databases">
        <authorList>
            <person name="Peeters C."/>
        </authorList>
    </citation>
    <scope>NUCLEOTIDE SEQUENCE [LARGE SCALE GENOMIC DNA]</scope>
    <source>
        <strain evidence="1 2">LMG 7974</strain>
    </source>
</reference>
<evidence type="ECO:0000313" key="2">
    <source>
        <dbReference type="Proteomes" id="UP000789803"/>
    </source>
</evidence>
<keyword evidence="2" id="KW-1185">Reference proteome</keyword>
<dbReference type="RefSeq" id="WP_229933193.1">
    <property type="nucleotide sequence ID" value="NZ_CAJHOF010000013.1"/>
</dbReference>
<proteinExistence type="predicted"/>
<sequence>MINAINKIQKLTNTKSKTIELNTSLPISLKVAEKIGHNRYILNFANKSLNTRSAKQLNVGAEYWGEISSNSDNIIITGLYQKPSFDFMVLEDGLLLIERLVSEPDTAWLYEYLKQNLLTCSQKENFEIYANMLLALQNNTINIGFKYSENLGVFQYKKQKNYTKIYLVFSNFAPLLFELEASDFKKITTPFKKVAKALNNSFECEIAVSDVKPLWVKNNSLIDFKG</sequence>
<name>A0ABN7K9M3_9BACT</name>
<dbReference type="EMBL" id="CAJHOF010000013">
    <property type="protein sequence ID" value="CAD7289206.1"/>
    <property type="molecule type" value="Genomic_DNA"/>
</dbReference>
<dbReference type="Proteomes" id="UP000789803">
    <property type="component" value="Unassembled WGS sequence"/>
</dbReference>
<gene>
    <name evidence="1" type="ORF">LMG7974_01406</name>
</gene>
<evidence type="ECO:0000313" key="1">
    <source>
        <dbReference type="EMBL" id="CAD7289206.1"/>
    </source>
</evidence>
<comment type="caution">
    <text evidence="1">The sequence shown here is derived from an EMBL/GenBank/DDBJ whole genome shotgun (WGS) entry which is preliminary data.</text>
</comment>